<comment type="caution">
    <text evidence="1">The sequence shown here is derived from an EMBL/GenBank/DDBJ whole genome shotgun (WGS) entry which is preliminary data.</text>
</comment>
<dbReference type="EMBL" id="JALJRB010000013">
    <property type="protein sequence ID" value="MCJ8501415.1"/>
    <property type="molecule type" value="Genomic_DNA"/>
</dbReference>
<evidence type="ECO:0000313" key="2">
    <source>
        <dbReference type="Proteomes" id="UP001165427"/>
    </source>
</evidence>
<keyword evidence="2" id="KW-1185">Reference proteome</keyword>
<dbReference type="Proteomes" id="UP001165427">
    <property type="component" value="Unassembled WGS sequence"/>
</dbReference>
<protein>
    <submittedName>
        <fullName evidence="1">Uncharacterized protein</fullName>
    </submittedName>
</protein>
<dbReference type="AlphaFoldDB" id="A0AA41R5G9"/>
<dbReference type="RefSeq" id="WP_246908996.1">
    <property type="nucleotide sequence ID" value="NZ_JALJRB010000013.1"/>
</dbReference>
<reference evidence="1" key="1">
    <citation type="submission" date="2022-04" db="EMBL/GenBank/DDBJ databases">
        <title>Desulfatitalea alkaliphila sp. nov., a novel anaerobic sulfate-reducing bacterium isolated from terrestrial mud volcano, Taman Peninsula, Russia.</title>
        <authorList>
            <person name="Khomyakova M.A."/>
            <person name="Merkel A.Y."/>
            <person name="Slobodkin A.I."/>
        </authorList>
    </citation>
    <scope>NUCLEOTIDE SEQUENCE</scope>
    <source>
        <strain evidence="1">M08but</strain>
    </source>
</reference>
<accession>A0AA41R5G9</accession>
<name>A0AA41R5G9_9BACT</name>
<gene>
    <name evidence="1" type="ORF">MRX98_12590</name>
</gene>
<evidence type="ECO:0000313" key="1">
    <source>
        <dbReference type="EMBL" id="MCJ8501415.1"/>
    </source>
</evidence>
<proteinExistence type="predicted"/>
<sequence>MSFINPCHRGLAYGDGYMQGDGQLGHLVSLSGNDLFSVNTDPEVRSFGILIKDYAGGEMPGIYCNGGVYETDVFEGTINPGDDLKVSATGKLTGGNIGNDEYVIAQAISVQSGVLKFKLLI</sequence>
<organism evidence="1 2">
    <name type="scientific">Desulfatitalea alkaliphila</name>
    <dbReference type="NCBI Taxonomy" id="2929485"/>
    <lineage>
        <taxon>Bacteria</taxon>
        <taxon>Pseudomonadati</taxon>
        <taxon>Thermodesulfobacteriota</taxon>
        <taxon>Desulfobacteria</taxon>
        <taxon>Desulfobacterales</taxon>
        <taxon>Desulfosarcinaceae</taxon>
        <taxon>Desulfatitalea</taxon>
    </lineage>
</organism>